<keyword evidence="2" id="KW-1185">Reference proteome</keyword>
<evidence type="ECO:0000313" key="2">
    <source>
        <dbReference type="Proteomes" id="UP001320706"/>
    </source>
</evidence>
<dbReference type="Proteomes" id="UP001320706">
    <property type="component" value="Unassembled WGS sequence"/>
</dbReference>
<evidence type="ECO:0000313" key="1">
    <source>
        <dbReference type="EMBL" id="KAK8216736.1"/>
    </source>
</evidence>
<comment type="caution">
    <text evidence="1">The sequence shown here is derived from an EMBL/GenBank/DDBJ whole genome shotgun (WGS) entry which is preliminary data.</text>
</comment>
<dbReference type="EMBL" id="JAMKPW020000007">
    <property type="protein sequence ID" value="KAK8216736.1"/>
    <property type="molecule type" value="Genomic_DNA"/>
</dbReference>
<proteinExistence type="predicted"/>
<gene>
    <name evidence="1" type="ORF">M8818_001699</name>
</gene>
<organism evidence="1 2">
    <name type="scientific">Zalaria obscura</name>
    <dbReference type="NCBI Taxonomy" id="2024903"/>
    <lineage>
        <taxon>Eukaryota</taxon>
        <taxon>Fungi</taxon>
        <taxon>Dikarya</taxon>
        <taxon>Ascomycota</taxon>
        <taxon>Pezizomycotina</taxon>
        <taxon>Dothideomycetes</taxon>
        <taxon>Dothideomycetidae</taxon>
        <taxon>Dothideales</taxon>
        <taxon>Zalariaceae</taxon>
        <taxon>Zalaria</taxon>
    </lineage>
</organism>
<accession>A0ACC3SJ45</accession>
<sequence length="573" mass="63091">MESQQRRLRSDEPSENKLANDLKGLEVADFDAVQDQEYLDGAPEFSSRTEADSSTLQNPAQQGSRPPLLKEKSKLRSAFEEARHFAGGLIPHPSESTKHFSVLRHSHGLVYYKGPATNVAVTIFSSNSLPSDRRIWLQKKGWLGKSGWAARAVIRANGSWIDVTPEQETSASAVNQTDDRAWQRDINRFLKKAKGKVRSHAVRETNVIRIPCEAGDGYFRIVLCKGDSKRILCPSPTFRIASLGTSSASFKGSSLRTLPIELGVSVASSLATSQVNTYVSPITDAISNTVGQYLPSYASTVGTTAYDASGAADRVDSLNQQYDEALVAKYGQTIDGQELNDTTSLSVLDHDSPPPGPLHPFPFHLASRVVRGTGKGTEYGMPTANLRALPEDLKFRLLGVYFGWARVTTPREEKAEKEKEKEKKKDLLGGWKQSIITIAPDPHRGPQLAPERTAKCYIIRDLGTVDFCTAGAKVTLLIMGFLHSLPKSTVLPDPATFVEQAYEDVVQTQSLLGQPGWDAENTLEVMRNRKATVTERYVQARQIITHKLLSAVLTSCQEVKNIHLSLTSPNRVY</sequence>
<protein>
    <submittedName>
        <fullName evidence="1">Uncharacterized protein</fullName>
    </submittedName>
</protein>
<name>A0ACC3SJ45_9PEZI</name>
<reference evidence="1" key="1">
    <citation type="submission" date="2024-02" db="EMBL/GenBank/DDBJ databases">
        <title>Metagenome Assembled Genome of Zalaria obscura JY119.</title>
        <authorList>
            <person name="Vighnesh L."/>
            <person name="Jagadeeshwari U."/>
            <person name="Venkata Ramana C."/>
            <person name="Sasikala C."/>
        </authorList>
    </citation>
    <scope>NUCLEOTIDE SEQUENCE</scope>
    <source>
        <strain evidence="1">JY119</strain>
    </source>
</reference>